<sequence>MEKNGGEIIRELRLKKGLTIKEVAEKIGVHYVFLSRLERNLEKPAEDTVIKLANLLEYKSDVNILIASFGRVPKSIEKIILDDPELINQLPQFYKNVKRRKNNK</sequence>
<dbReference type="InterPro" id="IPR010982">
    <property type="entry name" value="Lambda_DNA-bd_dom_sf"/>
</dbReference>
<dbReference type="HOGENOM" id="CLU_2244789_0_0_12"/>
<protein>
    <submittedName>
        <fullName evidence="2">Transcriptional regulator, XRE family</fullName>
    </submittedName>
</protein>
<dbReference type="EMBL" id="CP001959">
    <property type="protein sequence ID" value="ADG71979.1"/>
    <property type="molecule type" value="Genomic_DNA"/>
</dbReference>
<reference evidence="2 3" key="1">
    <citation type="journal article" date="2010" name="Stand. Genomic Sci.">
        <title>Complete genome sequence of Brachyspira murdochii type strain (56-150).</title>
        <authorList>
            <person name="Pati A."/>
            <person name="Sikorski J."/>
            <person name="Gronow S."/>
            <person name="Munk C."/>
            <person name="Lapidus A."/>
            <person name="Copeland A."/>
            <person name="Glavina Del Tio T."/>
            <person name="Nolan M."/>
            <person name="Lucas S."/>
            <person name="Chen F."/>
            <person name="Tice H."/>
            <person name="Cheng J.F."/>
            <person name="Han C."/>
            <person name="Detter J.C."/>
            <person name="Bruce D."/>
            <person name="Tapia R."/>
            <person name="Goodwin L."/>
            <person name="Pitluck S."/>
            <person name="Liolios K."/>
            <person name="Ivanova N."/>
            <person name="Mavromatis K."/>
            <person name="Mikhailova N."/>
            <person name="Chen A."/>
            <person name="Palaniappan K."/>
            <person name="Land M."/>
            <person name="Hauser L."/>
            <person name="Chang Y.J."/>
            <person name="Jeffries C.D."/>
            <person name="Spring S."/>
            <person name="Rohde M."/>
            <person name="Goker M."/>
            <person name="Bristow J."/>
            <person name="Eisen J.A."/>
            <person name="Markowitz V."/>
            <person name="Hugenholtz P."/>
            <person name="Kyrpides N.C."/>
            <person name="Klenk H.P."/>
        </authorList>
    </citation>
    <scope>NUCLEOTIDE SEQUENCE [LARGE SCALE GENOMIC DNA]</scope>
    <source>
        <strain evidence="3">ATCC 51284 / DSM 12563 / 56-150</strain>
    </source>
</reference>
<organism evidence="2 3">
    <name type="scientific">Brachyspira murdochii (strain ATCC 51284 / DSM 12563 / 56-150)</name>
    <name type="common">Serpulina murdochii</name>
    <dbReference type="NCBI Taxonomy" id="526224"/>
    <lineage>
        <taxon>Bacteria</taxon>
        <taxon>Pseudomonadati</taxon>
        <taxon>Spirochaetota</taxon>
        <taxon>Spirochaetia</taxon>
        <taxon>Brachyspirales</taxon>
        <taxon>Brachyspiraceae</taxon>
        <taxon>Brachyspira</taxon>
    </lineage>
</organism>
<dbReference type="RefSeq" id="WP_013114354.1">
    <property type="nucleotide sequence ID" value="NC_014150.1"/>
</dbReference>
<dbReference type="Gene3D" id="1.10.260.40">
    <property type="entry name" value="lambda repressor-like DNA-binding domains"/>
    <property type="match status" value="1"/>
</dbReference>
<evidence type="ECO:0000259" key="1">
    <source>
        <dbReference type="PROSITE" id="PS50943"/>
    </source>
</evidence>
<accession>D5UBA6</accession>
<dbReference type="GO" id="GO:0003677">
    <property type="term" value="F:DNA binding"/>
    <property type="evidence" value="ECO:0007669"/>
    <property type="project" value="InterPro"/>
</dbReference>
<dbReference type="STRING" id="526224.Bmur_1900"/>
<feature type="domain" description="HTH cro/C1-type" evidence="1">
    <location>
        <begin position="9"/>
        <end position="65"/>
    </location>
</feature>
<dbReference type="Proteomes" id="UP000001915">
    <property type="component" value="Chromosome"/>
</dbReference>
<dbReference type="SMART" id="SM00530">
    <property type="entry name" value="HTH_XRE"/>
    <property type="match status" value="1"/>
</dbReference>
<dbReference type="KEGG" id="brm:Bmur_1900"/>
<dbReference type="Pfam" id="PF01381">
    <property type="entry name" value="HTH_3"/>
    <property type="match status" value="1"/>
</dbReference>
<dbReference type="CDD" id="cd00093">
    <property type="entry name" value="HTH_XRE"/>
    <property type="match status" value="1"/>
</dbReference>
<dbReference type="OrthoDB" id="515891at2"/>
<dbReference type="AlphaFoldDB" id="D5UBA6"/>
<dbReference type="SUPFAM" id="SSF47413">
    <property type="entry name" value="lambda repressor-like DNA-binding domains"/>
    <property type="match status" value="1"/>
</dbReference>
<proteinExistence type="predicted"/>
<gene>
    <name evidence="2" type="ordered locus">Bmur_1900</name>
</gene>
<evidence type="ECO:0000313" key="3">
    <source>
        <dbReference type="Proteomes" id="UP000001915"/>
    </source>
</evidence>
<dbReference type="InterPro" id="IPR001387">
    <property type="entry name" value="Cro/C1-type_HTH"/>
</dbReference>
<name>D5UBA6_BRAM5</name>
<dbReference type="PROSITE" id="PS50943">
    <property type="entry name" value="HTH_CROC1"/>
    <property type="match status" value="1"/>
</dbReference>
<evidence type="ECO:0000313" key="2">
    <source>
        <dbReference type="EMBL" id="ADG71979.1"/>
    </source>
</evidence>